<name>A0ABR3JY25_9AGAR</name>
<feature type="region of interest" description="Disordered" evidence="1">
    <location>
        <begin position="994"/>
        <end position="1015"/>
    </location>
</feature>
<evidence type="ECO:0000313" key="2">
    <source>
        <dbReference type="EMBL" id="KAL0960028.1"/>
    </source>
</evidence>
<evidence type="ECO:0000256" key="1">
    <source>
        <dbReference type="SAM" id="MobiDB-lite"/>
    </source>
</evidence>
<evidence type="ECO:0008006" key="4">
    <source>
        <dbReference type="Google" id="ProtNLM"/>
    </source>
</evidence>
<feature type="region of interest" description="Disordered" evidence="1">
    <location>
        <begin position="253"/>
        <end position="273"/>
    </location>
</feature>
<keyword evidence="3" id="KW-1185">Reference proteome</keyword>
<feature type="compositionally biased region" description="Acidic residues" evidence="1">
    <location>
        <begin position="903"/>
        <end position="913"/>
    </location>
</feature>
<comment type="caution">
    <text evidence="2">The sequence shown here is derived from an EMBL/GenBank/DDBJ whole genome shotgun (WGS) entry which is preliminary data.</text>
</comment>
<feature type="compositionally biased region" description="Polar residues" evidence="1">
    <location>
        <begin position="263"/>
        <end position="272"/>
    </location>
</feature>
<dbReference type="Proteomes" id="UP001556367">
    <property type="component" value="Unassembled WGS sequence"/>
</dbReference>
<dbReference type="Gene3D" id="1.25.40.10">
    <property type="entry name" value="Tetratricopeptide repeat domain"/>
    <property type="match status" value="1"/>
</dbReference>
<evidence type="ECO:0000313" key="3">
    <source>
        <dbReference type="Proteomes" id="UP001556367"/>
    </source>
</evidence>
<feature type="compositionally biased region" description="Basic and acidic residues" evidence="1">
    <location>
        <begin position="892"/>
        <end position="902"/>
    </location>
</feature>
<gene>
    <name evidence="2" type="ORF">HGRIS_011676</name>
</gene>
<dbReference type="Pfam" id="PF13812">
    <property type="entry name" value="PPR_3"/>
    <property type="match status" value="1"/>
</dbReference>
<organism evidence="2 3">
    <name type="scientific">Hohenbuehelia grisea</name>
    <dbReference type="NCBI Taxonomy" id="104357"/>
    <lineage>
        <taxon>Eukaryota</taxon>
        <taxon>Fungi</taxon>
        <taxon>Dikarya</taxon>
        <taxon>Basidiomycota</taxon>
        <taxon>Agaricomycotina</taxon>
        <taxon>Agaricomycetes</taxon>
        <taxon>Agaricomycetidae</taxon>
        <taxon>Agaricales</taxon>
        <taxon>Pleurotineae</taxon>
        <taxon>Pleurotaceae</taxon>
        <taxon>Hohenbuehelia</taxon>
    </lineage>
</organism>
<protein>
    <recommendedName>
        <fullName evidence="4">Pentatricopeptide repeat protein</fullName>
    </recommendedName>
</protein>
<dbReference type="InterPro" id="IPR002885">
    <property type="entry name" value="PPR_rpt"/>
</dbReference>
<feature type="region of interest" description="Disordered" evidence="1">
    <location>
        <begin position="856"/>
        <end position="921"/>
    </location>
</feature>
<dbReference type="InterPro" id="IPR011990">
    <property type="entry name" value="TPR-like_helical_dom_sf"/>
</dbReference>
<dbReference type="EMBL" id="JASNQZ010000002">
    <property type="protein sequence ID" value="KAL0960028.1"/>
    <property type="molecule type" value="Genomic_DNA"/>
</dbReference>
<accession>A0ABR3JY25</accession>
<sequence>MSAWSLLNSPWTSVGRIRFRWDSLSRNFRHSQAFFRASLQVHTNAPGWDGIRTQRYPSTRPDPGFFEEDAVDHVSITEGSRPHTSPRSPSDALHILLGEGQYEDANKLRAELEELGAAIKPDYVCLQAAKFVLEWSDPVKQIDTFAAWLAMLPESESTRPPAIAEFLDVLLQKPKKHLPLITKAGIILASKGYGDLVHDQLQPVVTAQGDAGILAQFSKDVEVAIAQFVARSNQRDPLVAEFVVEDLKSSPFVEGRVDPSPTAEVSQSTASLVSPEPLDAIETSLGESTVVHAGDHVSSTEASLPLDEAPADAVFEDLTEEYATFPQPLENVKSLPRSHDALLSFVMNEQFDDANHLLDELLAVNSRIPPSHIYEAAAQHVLRTQPSSPEQIDAFTRWFSLIPDAHAAPRRRFYGTRRLIFLARATNLMAIMRFGLICARKGYIQDIYTAVLPAVFRYAQPDVSMQYISQYEAAYGAYLHNHSHDHPARQLAVASARFRSLAVKILATTGQPKVALRLLPTEDQLRAGSASPLRSSACSLLLSRLRAAAPNGRLDPEVSDLVMLSNTFSGLAARPYRDWGVVDPSVAAALMETEASIPDPELTVHVHALRKAISQNKYPHCQAIVDFLYAYHASGRTRAIAQLRRRALRNSRRWGAVWLCAEMIYYRRQRQYDQVITTFMDHFYLTGVPRAEILILLHKWGYKIENTPRELRAAMRGKLAPTPYHTALVWHALVSMAETPTAVANLYHQLKQFARGQQFEDPTMLADVGIDRIKPLTPASGIVHVDKAAFTPFVRAFNRWHGPARGAVVLSDMMRLGLRPSVYHYTELAGRFARIGDAKRACMLLDRLEAEYQLDVVPGSESDLGTESKEQRTSQDNQDQDNQDTPEAISRTLEEASSRIDYEETITDSDPDSPESNQAWPLERPASDAYEFPAPNIVLYTSMLRGFLDVKDLDAAVRLQRRIQECLPEYIFGSDPRLDAALMKLRQLKQEVERRKGQPQVMPGVMASWGARNKE</sequence>
<reference evidence="3" key="1">
    <citation type="submission" date="2024-06" db="EMBL/GenBank/DDBJ databases">
        <title>Multi-omics analyses provide insights into the biosynthesis of the anticancer antibiotic pleurotin in Hohenbuehelia grisea.</title>
        <authorList>
            <person name="Weaver J.A."/>
            <person name="Alberti F."/>
        </authorList>
    </citation>
    <scope>NUCLEOTIDE SEQUENCE [LARGE SCALE GENOMIC DNA]</scope>
    <source>
        <strain evidence="3">T-177</strain>
    </source>
</reference>
<proteinExistence type="predicted"/>